<proteinExistence type="predicted"/>
<evidence type="ECO:0000256" key="1">
    <source>
        <dbReference type="SAM" id="MobiDB-lite"/>
    </source>
</evidence>
<accession>A0A699WZK7</accession>
<feature type="compositionally biased region" description="Polar residues" evidence="1">
    <location>
        <begin position="27"/>
        <end position="39"/>
    </location>
</feature>
<feature type="region of interest" description="Disordered" evidence="1">
    <location>
        <begin position="27"/>
        <end position="74"/>
    </location>
</feature>
<comment type="caution">
    <text evidence="2">The sequence shown here is derived from an EMBL/GenBank/DDBJ whole genome shotgun (WGS) entry which is preliminary data.</text>
</comment>
<dbReference type="EMBL" id="BKCJ011788415">
    <property type="protein sequence ID" value="GFD52955.1"/>
    <property type="molecule type" value="Genomic_DNA"/>
</dbReference>
<dbReference type="AlphaFoldDB" id="A0A699WZK7"/>
<protein>
    <submittedName>
        <fullName evidence="2">Transposase, Ptta/En/Spm</fullName>
    </submittedName>
</protein>
<name>A0A699WZK7_TANCI</name>
<feature type="non-terminal residue" evidence="2">
    <location>
        <position position="1"/>
    </location>
</feature>
<reference evidence="2" key="1">
    <citation type="journal article" date="2019" name="Sci. Rep.">
        <title>Draft genome of Tanacetum cinerariifolium, the natural source of mosquito coil.</title>
        <authorList>
            <person name="Yamashiro T."/>
            <person name="Shiraishi A."/>
            <person name="Satake H."/>
            <person name="Nakayama K."/>
        </authorList>
    </citation>
    <scope>NUCLEOTIDE SEQUENCE</scope>
</reference>
<sequence length="105" mass="11944">RLKCVDCGVNINHVLHVYASQSKFDLNETNNEQNDNSGSDLEEDDHNVYDYCSSEESDTASTDHLSDNEEEVLDVRTKKRDPALKNKTSKMFDESFFTSIFSGMP</sequence>
<feature type="non-terminal residue" evidence="2">
    <location>
        <position position="105"/>
    </location>
</feature>
<organism evidence="2">
    <name type="scientific">Tanacetum cinerariifolium</name>
    <name type="common">Dalmatian daisy</name>
    <name type="synonym">Chrysanthemum cinerariifolium</name>
    <dbReference type="NCBI Taxonomy" id="118510"/>
    <lineage>
        <taxon>Eukaryota</taxon>
        <taxon>Viridiplantae</taxon>
        <taxon>Streptophyta</taxon>
        <taxon>Embryophyta</taxon>
        <taxon>Tracheophyta</taxon>
        <taxon>Spermatophyta</taxon>
        <taxon>Magnoliopsida</taxon>
        <taxon>eudicotyledons</taxon>
        <taxon>Gunneridae</taxon>
        <taxon>Pentapetalae</taxon>
        <taxon>asterids</taxon>
        <taxon>campanulids</taxon>
        <taxon>Asterales</taxon>
        <taxon>Asteraceae</taxon>
        <taxon>Asteroideae</taxon>
        <taxon>Anthemideae</taxon>
        <taxon>Anthemidinae</taxon>
        <taxon>Tanacetum</taxon>
    </lineage>
</organism>
<evidence type="ECO:0000313" key="2">
    <source>
        <dbReference type="EMBL" id="GFD52955.1"/>
    </source>
</evidence>
<gene>
    <name evidence="2" type="ORF">Tci_924924</name>
</gene>